<dbReference type="GeneID" id="16881328"/>
<feature type="coiled-coil region" evidence="1">
    <location>
        <begin position="60"/>
        <end position="115"/>
    </location>
</feature>
<reference evidence="2 3" key="1">
    <citation type="journal article" date="2013" name="Proc. Natl. Acad. Sci. U.S.A.">
        <title>Twelve previously unknown phage genera are ubiquitous in global oceans.</title>
        <authorList>
            <person name="Holmfeldt K."/>
            <person name="Solonenko N."/>
            <person name="Shah M."/>
            <person name="Corrier K."/>
            <person name="Riemann L."/>
            <person name="Verberkmoes N.C."/>
            <person name="Sullivan M.B."/>
        </authorList>
    </citation>
    <scope>NUCLEOTIDE SEQUENCE [LARGE SCALE GENOMIC DNA]</scope>
    <source>
        <strain evidence="2">Phi13:2</strain>
    </source>
</reference>
<dbReference type="RefSeq" id="YP_008242076.1">
    <property type="nucleotide sequence ID" value="NC_021803.1"/>
</dbReference>
<proteinExistence type="predicted"/>
<dbReference type="Proteomes" id="UP000014736">
    <property type="component" value="Segment"/>
</dbReference>
<dbReference type="KEGG" id="vg:16881328"/>
<evidence type="ECO:0000256" key="1">
    <source>
        <dbReference type="SAM" id="Coils"/>
    </source>
</evidence>
<name>S0A2M9_9CAUD</name>
<gene>
    <name evidence="2" type="ORF">Phi13:2_gp051</name>
</gene>
<accession>S0A2M9</accession>
<protein>
    <submittedName>
        <fullName evidence="2">Uncharacterized protein</fullName>
    </submittedName>
</protein>
<dbReference type="EMBL" id="KC821633">
    <property type="protein sequence ID" value="AGO49661.1"/>
    <property type="molecule type" value="Genomic_DNA"/>
</dbReference>
<evidence type="ECO:0000313" key="3">
    <source>
        <dbReference type="Proteomes" id="UP000014736"/>
    </source>
</evidence>
<keyword evidence="1" id="KW-0175">Coiled coil</keyword>
<sequence>MKTFKIEISNIDLCFITEYHTVIAENEEEARKKALNGESDLNDSNTDDYIELNPTSLKEALKLDQEIEFVTKKIESIEEVKSKEEILKDKLLLEKKELEIKLSRINILLETSNNKTTI</sequence>
<organism evidence="2 3">
    <name type="scientific">Cellulophaga phage phi13:2</name>
    <dbReference type="NCBI Taxonomy" id="1328030"/>
    <lineage>
        <taxon>Viruses</taxon>
        <taxon>Duplodnaviria</taxon>
        <taxon>Heunggongvirae</taxon>
        <taxon>Uroviricota</taxon>
        <taxon>Caudoviricetes</taxon>
        <taxon>Pachyviridae</taxon>
        <taxon>Baltivirus</taxon>
        <taxon>Baltivirus phi13duo</taxon>
    </lineage>
</organism>
<reference evidence="3" key="2">
    <citation type="submission" date="2013-03" db="EMBL/GenBank/DDBJ databases">
        <title>The Cellulophaga phages: a novel, diverse, and globally ubiquitous model system.</title>
        <authorList>
            <person name="Holmfeldt K."/>
            <person name="Solonenko N."/>
            <person name="Shah M."/>
            <person name="Corrier K."/>
            <person name="Riemann L."/>
            <person name="VerBerkmoes N.C."/>
            <person name="Sullivan M.B."/>
        </authorList>
    </citation>
    <scope>NUCLEOTIDE SEQUENCE [LARGE SCALE GENOMIC DNA]</scope>
</reference>
<evidence type="ECO:0000313" key="2">
    <source>
        <dbReference type="EMBL" id="AGO49661.1"/>
    </source>
</evidence>
<keyword evidence="3" id="KW-1185">Reference proteome</keyword>